<protein>
    <recommendedName>
        <fullName evidence="5">Antigen 84</fullName>
    </recommendedName>
</protein>
<dbReference type="EMBL" id="SDMR01000002">
    <property type="protein sequence ID" value="TBT95968.1"/>
    <property type="molecule type" value="Genomic_DNA"/>
</dbReference>
<feature type="region of interest" description="Disordered" evidence="2">
    <location>
        <begin position="153"/>
        <end position="184"/>
    </location>
</feature>
<organism evidence="3 4">
    <name type="scientific">Propioniciclava tarda</name>
    <dbReference type="NCBI Taxonomy" id="433330"/>
    <lineage>
        <taxon>Bacteria</taxon>
        <taxon>Bacillati</taxon>
        <taxon>Actinomycetota</taxon>
        <taxon>Actinomycetes</taxon>
        <taxon>Propionibacteriales</taxon>
        <taxon>Propionibacteriaceae</taxon>
        <taxon>Propioniciclava</taxon>
    </lineage>
</organism>
<dbReference type="Proteomes" id="UP000291933">
    <property type="component" value="Unassembled WGS sequence"/>
</dbReference>
<dbReference type="AlphaFoldDB" id="A0A4Q9KN40"/>
<feature type="compositionally biased region" description="Basic and acidic residues" evidence="2">
    <location>
        <begin position="153"/>
        <end position="170"/>
    </location>
</feature>
<keyword evidence="4" id="KW-1185">Reference proteome</keyword>
<evidence type="ECO:0008006" key="5">
    <source>
        <dbReference type="Google" id="ProtNLM"/>
    </source>
</evidence>
<gene>
    <name evidence="3" type="ORF">ET996_03070</name>
</gene>
<feature type="coiled-coil region" evidence="1">
    <location>
        <begin position="29"/>
        <end position="70"/>
    </location>
</feature>
<dbReference type="PANTHER" id="PTHR35794">
    <property type="entry name" value="CELL DIVISION PROTEIN DIVIVA"/>
    <property type="match status" value="1"/>
</dbReference>
<name>A0A4Q9KN40_PROTD</name>
<evidence type="ECO:0000256" key="1">
    <source>
        <dbReference type="SAM" id="Coils"/>
    </source>
</evidence>
<dbReference type="RefSeq" id="WP_131171083.1">
    <property type="nucleotide sequence ID" value="NZ_FXTL01000002.1"/>
</dbReference>
<dbReference type="PANTHER" id="PTHR35794:SF1">
    <property type="entry name" value="CELL CYCLE PROTEIN GPSB"/>
    <property type="match status" value="1"/>
</dbReference>
<evidence type="ECO:0000313" key="3">
    <source>
        <dbReference type="EMBL" id="TBT95968.1"/>
    </source>
</evidence>
<reference evidence="3 4" key="1">
    <citation type="submission" date="2019-01" db="EMBL/GenBank/DDBJ databases">
        <title>Lactibacter flavus gen. nov., sp. nov., a novel bacterium of the family Propionibacteriaceae isolated from raw milk and dairy products.</title>
        <authorList>
            <person name="Huptas C."/>
            <person name="Wenning M."/>
            <person name="Breitenwieser F."/>
            <person name="Doll E."/>
            <person name="Von Neubeck M."/>
            <person name="Busse H.-J."/>
            <person name="Scherer S."/>
        </authorList>
    </citation>
    <scope>NUCLEOTIDE SEQUENCE [LARGE SCALE GENOMIC DNA]</scope>
    <source>
        <strain evidence="3 4">DSM 22130</strain>
    </source>
</reference>
<accession>A0A4Q9KN40</accession>
<proteinExistence type="predicted"/>
<keyword evidence="1" id="KW-0175">Coiled coil</keyword>
<evidence type="ECO:0000313" key="4">
    <source>
        <dbReference type="Proteomes" id="UP000291933"/>
    </source>
</evidence>
<sequence>MTDTPFKTAFRGYDPLDVDPAFAQLRKAVADSNDEVGRVNVELQKAKAEASDLKTQHAAVVARVAELEEQLATVGRPSYEEFGTTIGRILSLAEKEAQALRTKAQADADALLSDAAAKASAMTEKAEREASDLASSSQAEAARLVENARRHADEQLDHADRESSARREEAEAVYEQQQQRATAAAADFEKTLAGRRDDAAREFEAQHASHAEQLAAAIERRDAAEAEAARILAQAQEQASAILDAAKGEASDVVGTARSQADRIRRDSERELVAATQRRDAISAQLTNVRQMLATLGGGTAFGLSDDEDPVVHAVTEAADPQA</sequence>
<feature type="compositionally biased region" description="Low complexity" evidence="2">
    <location>
        <begin position="173"/>
        <end position="184"/>
    </location>
</feature>
<evidence type="ECO:0000256" key="2">
    <source>
        <dbReference type="SAM" id="MobiDB-lite"/>
    </source>
</evidence>
<comment type="caution">
    <text evidence="3">The sequence shown here is derived from an EMBL/GenBank/DDBJ whole genome shotgun (WGS) entry which is preliminary data.</text>
</comment>
<dbReference type="InterPro" id="IPR007793">
    <property type="entry name" value="DivIVA_fam"/>
</dbReference>
<dbReference type="OrthoDB" id="3209732at2"/>